<keyword evidence="1" id="KW-0472">Membrane</keyword>
<evidence type="ECO:0000313" key="3">
    <source>
        <dbReference type="Proteomes" id="UP000259273"/>
    </source>
</evidence>
<keyword evidence="1" id="KW-0812">Transmembrane</keyword>
<protein>
    <recommendedName>
        <fullName evidence="4">DUF4345 domain-containing protein</fullName>
    </recommendedName>
</protein>
<name>A0A3C1KSV7_9GAMM</name>
<accession>A0A3C1KSV7</accession>
<evidence type="ECO:0008006" key="4">
    <source>
        <dbReference type="Google" id="ProtNLM"/>
    </source>
</evidence>
<dbReference type="STRING" id="1121937.GCA_000423125_02284"/>
<sequence>MKIVLRVLVLLPALLFVVSGVRWLIAPAGVAPSFGLTLGDGIALSSQVGDMAAFFLTLGGCMLIALISGRRTWYYPAIMLLSLAAIGRVLAWLLHDAALALHLIGPEVLVSIILLVAARYLPEKS</sequence>
<dbReference type="Proteomes" id="UP000259273">
    <property type="component" value="Unassembled WGS sequence"/>
</dbReference>
<evidence type="ECO:0000256" key="1">
    <source>
        <dbReference type="SAM" id="Phobius"/>
    </source>
</evidence>
<dbReference type="EMBL" id="DMND01000253">
    <property type="protein sequence ID" value="HAN29737.1"/>
    <property type="molecule type" value="Genomic_DNA"/>
</dbReference>
<keyword evidence="1" id="KW-1133">Transmembrane helix</keyword>
<feature type="transmembrane region" description="Helical" evidence="1">
    <location>
        <begin position="51"/>
        <end position="67"/>
    </location>
</feature>
<comment type="caution">
    <text evidence="2">The sequence shown here is derived from an EMBL/GenBank/DDBJ whole genome shotgun (WGS) entry which is preliminary data.</text>
</comment>
<feature type="transmembrane region" description="Helical" evidence="1">
    <location>
        <begin position="74"/>
        <end position="94"/>
    </location>
</feature>
<proteinExistence type="predicted"/>
<organism evidence="2 3">
    <name type="scientific">Haliea salexigens</name>
    <dbReference type="NCBI Taxonomy" id="287487"/>
    <lineage>
        <taxon>Bacteria</taxon>
        <taxon>Pseudomonadati</taxon>
        <taxon>Pseudomonadota</taxon>
        <taxon>Gammaproteobacteria</taxon>
        <taxon>Cellvibrionales</taxon>
        <taxon>Halieaceae</taxon>
        <taxon>Haliea</taxon>
    </lineage>
</organism>
<evidence type="ECO:0000313" key="2">
    <source>
        <dbReference type="EMBL" id="HAN29737.1"/>
    </source>
</evidence>
<reference evidence="2 3" key="1">
    <citation type="journal article" date="2018" name="Nat. Biotechnol.">
        <title>A standardized bacterial taxonomy based on genome phylogeny substantially revises the tree of life.</title>
        <authorList>
            <person name="Parks D.H."/>
            <person name="Chuvochina M."/>
            <person name="Waite D.W."/>
            <person name="Rinke C."/>
            <person name="Skarshewski A."/>
            <person name="Chaumeil P.A."/>
            <person name="Hugenholtz P."/>
        </authorList>
    </citation>
    <scope>NUCLEOTIDE SEQUENCE [LARGE SCALE GENOMIC DNA]</scope>
    <source>
        <strain evidence="2">UBA9158</strain>
    </source>
</reference>
<gene>
    <name evidence="2" type="ORF">DCP75_18845</name>
</gene>
<dbReference type="AlphaFoldDB" id="A0A3C1KSV7"/>
<feature type="transmembrane region" description="Helical" evidence="1">
    <location>
        <begin position="100"/>
        <end position="121"/>
    </location>
</feature>